<dbReference type="EMBL" id="CP035108">
    <property type="protein sequence ID" value="QAR32839.1"/>
    <property type="molecule type" value="Genomic_DNA"/>
</dbReference>
<dbReference type="KEGG" id="gtl:EP073_05305"/>
<dbReference type="SMART" id="SM00283">
    <property type="entry name" value="MA"/>
    <property type="match status" value="1"/>
</dbReference>
<gene>
    <name evidence="5" type="ORF">EP073_05305</name>
</gene>
<dbReference type="PROSITE" id="PS50111">
    <property type="entry name" value="CHEMOTAXIS_TRANSDUC_2"/>
    <property type="match status" value="1"/>
</dbReference>
<dbReference type="PANTHER" id="PTHR32089">
    <property type="entry name" value="METHYL-ACCEPTING CHEMOTAXIS PROTEIN MCPB"/>
    <property type="match status" value="1"/>
</dbReference>
<organism evidence="5 6">
    <name type="scientific">Geovibrio thiophilus</name>
    <dbReference type="NCBI Taxonomy" id="139438"/>
    <lineage>
        <taxon>Bacteria</taxon>
        <taxon>Pseudomonadati</taxon>
        <taxon>Deferribacterota</taxon>
        <taxon>Deferribacteres</taxon>
        <taxon>Deferribacterales</taxon>
        <taxon>Geovibrionaceae</taxon>
        <taxon>Geovibrio</taxon>
    </lineage>
</organism>
<dbReference type="GO" id="GO:0016020">
    <property type="term" value="C:membrane"/>
    <property type="evidence" value="ECO:0007669"/>
    <property type="project" value="InterPro"/>
</dbReference>
<feature type="transmembrane region" description="Helical" evidence="3">
    <location>
        <begin position="12"/>
        <end position="28"/>
    </location>
</feature>
<evidence type="ECO:0000256" key="2">
    <source>
        <dbReference type="PROSITE-ProRule" id="PRU00284"/>
    </source>
</evidence>
<dbReference type="PANTHER" id="PTHR32089:SF112">
    <property type="entry name" value="LYSOZYME-LIKE PROTEIN-RELATED"/>
    <property type="match status" value="1"/>
</dbReference>
<dbReference type="AlphaFoldDB" id="A0A410JXJ0"/>
<keyword evidence="3" id="KW-0812">Transmembrane</keyword>
<feature type="domain" description="Methyl-accepting transducer" evidence="4">
    <location>
        <begin position="114"/>
        <end position="350"/>
    </location>
</feature>
<dbReference type="RefSeq" id="WP_128466125.1">
    <property type="nucleotide sequence ID" value="NZ_CP035108.1"/>
</dbReference>
<dbReference type="Gene3D" id="1.20.120.30">
    <property type="entry name" value="Aspartate receptor, ligand-binding domain"/>
    <property type="match status" value="1"/>
</dbReference>
<accession>A0A410JXJ0</accession>
<dbReference type="OrthoDB" id="9760371at2"/>
<dbReference type="CDD" id="cd11386">
    <property type="entry name" value="MCP_signal"/>
    <property type="match status" value="1"/>
</dbReference>
<keyword evidence="1 2" id="KW-0807">Transducer</keyword>
<dbReference type="Pfam" id="PF13682">
    <property type="entry name" value="CZB"/>
    <property type="match status" value="1"/>
</dbReference>
<evidence type="ECO:0000313" key="6">
    <source>
        <dbReference type="Proteomes" id="UP000287502"/>
    </source>
</evidence>
<feature type="transmembrane region" description="Helical" evidence="3">
    <location>
        <begin position="34"/>
        <end position="55"/>
    </location>
</feature>
<dbReference type="Proteomes" id="UP000287502">
    <property type="component" value="Chromosome"/>
</dbReference>
<dbReference type="SUPFAM" id="SSF58104">
    <property type="entry name" value="Methyl-accepting chemotaxis protein (MCP) signaling domain"/>
    <property type="match status" value="1"/>
</dbReference>
<dbReference type="InterPro" id="IPR025991">
    <property type="entry name" value="Chemoreceptor_zinc-bind_dom"/>
</dbReference>
<keyword evidence="3" id="KW-0472">Membrane</keyword>
<dbReference type="InterPro" id="IPR004089">
    <property type="entry name" value="MCPsignal_dom"/>
</dbReference>
<protein>
    <recommendedName>
        <fullName evidence="4">Methyl-accepting transducer domain-containing protein</fullName>
    </recommendedName>
</protein>
<name>A0A410JXJ0_9BACT</name>
<dbReference type="GO" id="GO:0007165">
    <property type="term" value="P:signal transduction"/>
    <property type="evidence" value="ECO:0007669"/>
    <property type="project" value="UniProtKB-KW"/>
</dbReference>
<reference evidence="5 6" key="1">
    <citation type="submission" date="2019-01" db="EMBL/GenBank/DDBJ databases">
        <title>Geovibrio thiophilus DSM 11263, complete genome.</title>
        <authorList>
            <person name="Spring S."/>
            <person name="Bunk B."/>
            <person name="Sproer C."/>
        </authorList>
    </citation>
    <scope>NUCLEOTIDE SEQUENCE [LARGE SCALE GENOMIC DNA]</scope>
    <source>
        <strain evidence="5 6">DSM 11263</strain>
    </source>
</reference>
<evidence type="ECO:0000313" key="5">
    <source>
        <dbReference type="EMBL" id="QAR32839.1"/>
    </source>
</evidence>
<sequence length="500" mass="54382">MSLITCLSIRTKFHIMLGLTALMFFVTAAYPSYILAGICTALFLLFMFLLFRSIVAKLQEISSMLAHLCGGKGDLTARMPLMKTDCSCMVADMSQSLNTFIDFVDNEFVDTLYRIGDASEKTMPVSMAVIKVRESVDENMSMATQVAAASAQMRLAINDIAMSVNDSSMKAAESVRMAKHGTMAIEESKASMESINGIISDLGNEVGKLTENANKIGSVISVINDISDQTNLLALNAAIEAARAGEAGRGFAVVADEVRKLAERTQKSTKEIENMVKEMQANIRVVSKGSQGVTDSVEIQKGCTENAFESFHTINAAVEDLNSAIGSISAAIEEQSATTEEIAQSVENVARGSEHTNDVVMELMADANHLTGSLNGIADKYAKLTYTSKGFYFVTAKIAHIAFMKRIFDCFQNGTTIQLPDHTTCGFGKFYFGKGMELFGKDQDFQALAKPHEGVHKLGNEIMNRLKSNNRAGIETSINELDRNVKSLVAKLDALADKYR</sequence>
<dbReference type="Gene3D" id="1.10.287.950">
    <property type="entry name" value="Methyl-accepting chemotaxis protein"/>
    <property type="match status" value="1"/>
</dbReference>
<keyword evidence="6" id="KW-1185">Reference proteome</keyword>
<evidence type="ECO:0000256" key="3">
    <source>
        <dbReference type="SAM" id="Phobius"/>
    </source>
</evidence>
<evidence type="ECO:0000259" key="4">
    <source>
        <dbReference type="PROSITE" id="PS50111"/>
    </source>
</evidence>
<evidence type="ECO:0000256" key="1">
    <source>
        <dbReference type="ARBA" id="ARBA00023224"/>
    </source>
</evidence>
<keyword evidence="3" id="KW-1133">Transmembrane helix</keyword>
<proteinExistence type="predicted"/>
<dbReference type="Pfam" id="PF00015">
    <property type="entry name" value="MCPsignal"/>
    <property type="match status" value="1"/>
</dbReference>